<accession>F7X595</accession>
<name>F7X595_SINMM</name>
<protein>
    <submittedName>
        <fullName evidence="1">Uncharacterized protein</fullName>
    </submittedName>
</protein>
<organism evidence="1 2">
    <name type="scientific">Sinorhizobium meliloti (strain SM11)</name>
    <dbReference type="NCBI Taxonomy" id="707241"/>
    <lineage>
        <taxon>Bacteria</taxon>
        <taxon>Pseudomonadati</taxon>
        <taxon>Pseudomonadota</taxon>
        <taxon>Alphaproteobacteria</taxon>
        <taxon>Hyphomicrobiales</taxon>
        <taxon>Rhizobiaceae</taxon>
        <taxon>Sinorhizobium/Ensifer group</taxon>
        <taxon>Sinorhizobium</taxon>
    </lineage>
</organism>
<gene>
    <name evidence="1" type="ordered locus">SM11_chr3833</name>
</gene>
<dbReference type="KEGG" id="smx:SM11_chr3833"/>
<sequence>MPDGSRAVMVAKVAPRVSFAPPAGRRWPAGRMRGRLRRCGPANFAWDKEAKMEHPFYRCNG</sequence>
<evidence type="ECO:0000313" key="1">
    <source>
        <dbReference type="EMBL" id="AEH81059.1"/>
    </source>
</evidence>
<dbReference type="HOGENOM" id="CLU_2920301_0_0_5"/>
<dbReference type="Proteomes" id="UP000009045">
    <property type="component" value="Chromosome"/>
</dbReference>
<evidence type="ECO:0000313" key="2">
    <source>
        <dbReference type="Proteomes" id="UP000009045"/>
    </source>
</evidence>
<proteinExistence type="predicted"/>
<dbReference type="EMBL" id="CP001830">
    <property type="protein sequence ID" value="AEH81059.1"/>
    <property type="molecule type" value="Genomic_DNA"/>
</dbReference>
<dbReference type="AlphaFoldDB" id="F7X595"/>
<reference evidence="1 2" key="1">
    <citation type="journal article" date="2011" name="J. Biotechnol.">
        <title>The complete genome sequence of the dominant Sinorhizobium meliloti field isolate SM11 extends the S. meliloti pan-genome.</title>
        <authorList>
            <person name="Schneiker-Bekel S."/>
            <person name="Wibberg D."/>
            <person name="Bekel T."/>
            <person name="Blom J."/>
            <person name="Linke B."/>
            <person name="Neuweger H."/>
            <person name="Stiens M."/>
            <person name="Vorholter F.J."/>
            <person name="Weidner S."/>
            <person name="Goesmann A."/>
            <person name="Puhler A."/>
            <person name="Schluter A."/>
        </authorList>
    </citation>
    <scope>NUCLEOTIDE SEQUENCE [LARGE SCALE GENOMIC DNA]</scope>
    <source>
        <strain evidence="1 2">SM11</strain>
    </source>
</reference>